<keyword evidence="2" id="KW-0233">DNA recombination</keyword>
<proteinExistence type="predicted"/>
<dbReference type="OrthoDB" id="421668at2759"/>
<reference evidence="3" key="1">
    <citation type="submission" date="2022-11" db="UniProtKB">
        <authorList>
            <consortium name="EnsemblMetazoa"/>
        </authorList>
    </citation>
    <scope>IDENTIFICATION</scope>
</reference>
<keyword evidence="1" id="KW-0238">DNA-binding</keyword>
<evidence type="ECO:0008006" key="5">
    <source>
        <dbReference type="Google" id="ProtNLM"/>
    </source>
</evidence>
<dbReference type="SUPFAM" id="SSF47823">
    <property type="entry name" value="lambda integrase-like, N-terminal domain"/>
    <property type="match status" value="1"/>
</dbReference>
<dbReference type="OMA" id="SEYLICD"/>
<dbReference type="Proteomes" id="UP000887568">
    <property type="component" value="Unplaced"/>
</dbReference>
<dbReference type="PANTHER" id="PTHR34605:SF3">
    <property type="entry name" value="P CELL-TYPE AGGLUTINATION PROTEIN MAP4-LIKE-RELATED"/>
    <property type="match status" value="1"/>
</dbReference>
<name>A0A913ZHG7_PATMI</name>
<dbReference type="SUPFAM" id="SSF56349">
    <property type="entry name" value="DNA breaking-rejoining enzymes"/>
    <property type="match status" value="1"/>
</dbReference>
<dbReference type="InterPro" id="IPR011010">
    <property type="entry name" value="DNA_brk_join_enz"/>
</dbReference>
<dbReference type="AlphaFoldDB" id="A0A913ZHG7"/>
<dbReference type="Gene3D" id="1.10.443.10">
    <property type="entry name" value="Intergrase catalytic core"/>
    <property type="match status" value="1"/>
</dbReference>
<dbReference type="EnsemblMetazoa" id="XM_038194547.1">
    <property type="protein sequence ID" value="XP_038050475.1"/>
    <property type="gene ID" value="LOC119723727"/>
</dbReference>
<sequence>MNRLILASSTSNTHKTYRTGWRAFCSFKHNGFVENSPASPEDVRHFIAWLSLQGLAPSTIATYVAGVGYHHKIRSWPDPTHDFLVTKLLAGCRRDNSGSDTRWPMTVPVLARTVQALTHICNDHYEVTLFRAVMLSAFFGFMRIGEFAAISKTHIQNSLLLSSDVQFQDLGEANASVLISFRHAKNNPTGPPQVVRLVRSADESICPVQALSVFAQIRPKVPGSFFCHFGGEALTQYQFNATLKKVLLFLGLEESPFRAHSFRIGAASTAAALGIPLGEIKEMGRWRSEAAQLYIRPLIQCKLPGV</sequence>
<dbReference type="GO" id="GO:0003677">
    <property type="term" value="F:DNA binding"/>
    <property type="evidence" value="ECO:0007669"/>
    <property type="project" value="UniProtKB-KW"/>
</dbReference>
<dbReference type="RefSeq" id="XP_038050475.1">
    <property type="nucleotide sequence ID" value="XM_038194547.1"/>
</dbReference>
<dbReference type="GeneID" id="119723727"/>
<dbReference type="Gene3D" id="1.10.150.130">
    <property type="match status" value="1"/>
</dbReference>
<evidence type="ECO:0000256" key="2">
    <source>
        <dbReference type="ARBA" id="ARBA00023172"/>
    </source>
</evidence>
<evidence type="ECO:0000313" key="3">
    <source>
        <dbReference type="EnsemblMetazoa" id="XP_038050475.1"/>
    </source>
</evidence>
<dbReference type="GO" id="GO:0006310">
    <property type="term" value="P:DNA recombination"/>
    <property type="evidence" value="ECO:0007669"/>
    <property type="project" value="UniProtKB-KW"/>
</dbReference>
<dbReference type="InterPro" id="IPR010998">
    <property type="entry name" value="Integrase_recombinase_N"/>
</dbReference>
<dbReference type="InterPro" id="IPR013762">
    <property type="entry name" value="Integrase-like_cat_sf"/>
</dbReference>
<dbReference type="PANTHER" id="PTHR34605">
    <property type="entry name" value="PHAGE_INTEGRASE DOMAIN-CONTAINING PROTEIN"/>
    <property type="match status" value="1"/>
</dbReference>
<evidence type="ECO:0000256" key="1">
    <source>
        <dbReference type="ARBA" id="ARBA00023125"/>
    </source>
</evidence>
<dbReference type="GO" id="GO:0015074">
    <property type="term" value="P:DNA integration"/>
    <property type="evidence" value="ECO:0007669"/>
    <property type="project" value="InterPro"/>
</dbReference>
<accession>A0A913ZHG7</accession>
<evidence type="ECO:0000313" key="4">
    <source>
        <dbReference type="Proteomes" id="UP000887568"/>
    </source>
</evidence>
<protein>
    <recommendedName>
        <fullName evidence="5">Tyr recombinase domain-containing protein</fullName>
    </recommendedName>
</protein>
<dbReference type="InterPro" id="IPR052925">
    <property type="entry name" value="Phage_Integrase-like_Recomb"/>
</dbReference>
<organism evidence="3 4">
    <name type="scientific">Patiria miniata</name>
    <name type="common">Bat star</name>
    <name type="synonym">Asterina miniata</name>
    <dbReference type="NCBI Taxonomy" id="46514"/>
    <lineage>
        <taxon>Eukaryota</taxon>
        <taxon>Metazoa</taxon>
        <taxon>Echinodermata</taxon>
        <taxon>Eleutherozoa</taxon>
        <taxon>Asterozoa</taxon>
        <taxon>Asteroidea</taxon>
        <taxon>Valvatacea</taxon>
        <taxon>Valvatida</taxon>
        <taxon>Asterinidae</taxon>
        <taxon>Patiria</taxon>
    </lineage>
</organism>
<keyword evidence="4" id="KW-1185">Reference proteome</keyword>